<dbReference type="InterPro" id="IPR029068">
    <property type="entry name" value="Glyas_Bleomycin-R_OHBP_Dase"/>
</dbReference>
<accession>A0A559JCW1</accession>
<dbReference type="InterPro" id="IPR037523">
    <property type="entry name" value="VOC_core"/>
</dbReference>
<sequence length="126" mass="14023">MQSIIANLKVNNVKETLAFYKDVLGFEVIDTVPEYEQPVLNWGLVKNGGAQLMLQEKANLEEEYPVLKSDSGAGCLTLFIKVNDLEGLFAQVKDKAQVIKSINKTFYGTKEFAIVDNNGFVLTFAE</sequence>
<dbReference type="Pfam" id="PF00903">
    <property type="entry name" value="Glyoxalase"/>
    <property type="match status" value="1"/>
</dbReference>
<evidence type="ECO:0000313" key="3">
    <source>
        <dbReference type="Proteomes" id="UP000316330"/>
    </source>
</evidence>
<dbReference type="PANTHER" id="PTHR34109:SF4">
    <property type="entry name" value="LYASE"/>
    <property type="match status" value="1"/>
</dbReference>
<dbReference type="SUPFAM" id="SSF54593">
    <property type="entry name" value="Glyoxalase/Bleomycin resistance protein/Dihydroxybiphenyl dioxygenase"/>
    <property type="match status" value="1"/>
</dbReference>
<dbReference type="InterPro" id="IPR004360">
    <property type="entry name" value="Glyas_Fos-R_dOase_dom"/>
</dbReference>
<keyword evidence="3" id="KW-1185">Reference proteome</keyword>
<name>A0A559JCW1_9BACL</name>
<evidence type="ECO:0000313" key="2">
    <source>
        <dbReference type="EMBL" id="TVX97722.1"/>
    </source>
</evidence>
<dbReference type="RefSeq" id="WP_144705124.1">
    <property type="nucleotide sequence ID" value="NZ_VNJJ01000011.1"/>
</dbReference>
<organism evidence="2 3">
    <name type="scientific">Cohnella terricola</name>
    <dbReference type="NCBI Taxonomy" id="1289167"/>
    <lineage>
        <taxon>Bacteria</taxon>
        <taxon>Bacillati</taxon>
        <taxon>Bacillota</taxon>
        <taxon>Bacilli</taxon>
        <taxon>Bacillales</taxon>
        <taxon>Paenibacillaceae</taxon>
        <taxon>Cohnella</taxon>
    </lineage>
</organism>
<evidence type="ECO:0000259" key="1">
    <source>
        <dbReference type="PROSITE" id="PS51819"/>
    </source>
</evidence>
<reference evidence="2 3" key="1">
    <citation type="submission" date="2019-07" db="EMBL/GenBank/DDBJ databases">
        <authorList>
            <person name="Kim J."/>
        </authorList>
    </citation>
    <scope>NUCLEOTIDE SEQUENCE [LARGE SCALE GENOMIC DNA]</scope>
    <source>
        <strain evidence="2 3">G13</strain>
    </source>
</reference>
<proteinExistence type="predicted"/>
<dbReference type="EMBL" id="VNJJ01000011">
    <property type="protein sequence ID" value="TVX97722.1"/>
    <property type="molecule type" value="Genomic_DNA"/>
</dbReference>
<dbReference type="Gene3D" id="3.10.180.10">
    <property type="entry name" value="2,3-Dihydroxybiphenyl 1,2-Dioxygenase, domain 1"/>
    <property type="match status" value="1"/>
</dbReference>
<dbReference type="PROSITE" id="PS51819">
    <property type="entry name" value="VOC"/>
    <property type="match status" value="1"/>
</dbReference>
<dbReference type="PANTHER" id="PTHR34109">
    <property type="entry name" value="BNAUNNG04460D PROTEIN-RELATED"/>
    <property type="match status" value="1"/>
</dbReference>
<comment type="caution">
    <text evidence="2">The sequence shown here is derived from an EMBL/GenBank/DDBJ whole genome shotgun (WGS) entry which is preliminary data.</text>
</comment>
<gene>
    <name evidence="2" type="ORF">FPZ45_18305</name>
</gene>
<protein>
    <submittedName>
        <fullName evidence="2">Bleomycin resistance family protein</fullName>
    </submittedName>
</protein>
<dbReference type="Proteomes" id="UP000316330">
    <property type="component" value="Unassembled WGS sequence"/>
</dbReference>
<feature type="domain" description="VOC" evidence="1">
    <location>
        <begin position="1"/>
        <end position="126"/>
    </location>
</feature>
<dbReference type="AlphaFoldDB" id="A0A559JCW1"/>
<dbReference type="OrthoDB" id="9795618at2"/>